<keyword evidence="4 7" id="KW-0285">Flavoprotein</keyword>
<dbReference type="Pfam" id="PF00441">
    <property type="entry name" value="Acyl-CoA_dh_1"/>
    <property type="match status" value="1"/>
</dbReference>
<dbReference type="FunFam" id="1.20.140.10:FF:000001">
    <property type="entry name" value="Acyl-CoA dehydrogenase"/>
    <property type="match status" value="1"/>
</dbReference>
<dbReference type="InterPro" id="IPR009100">
    <property type="entry name" value="AcylCoA_DH/oxidase_NM_dom_sf"/>
</dbReference>
<evidence type="ECO:0000259" key="10">
    <source>
        <dbReference type="Pfam" id="PF02771"/>
    </source>
</evidence>
<dbReference type="PIRSF" id="PIRSF016578">
    <property type="entry name" value="HsaA"/>
    <property type="match status" value="1"/>
</dbReference>
<dbReference type="GO" id="GO:0050660">
    <property type="term" value="F:flavin adenine dinucleotide binding"/>
    <property type="evidence" value="ECO:0007669"/>
    <property type="project" value="InterPro"/>
</dbReference>
<reference evidence="12" key="1">
    <citation type="submission" date="2017-11" db="EMBL/GenBank/DDBJ databases">
        <authorList>
            <person name="Watanabe M."/>
            <person name="Kojima H."/>
        </authorList>
    </citation>
    <scope>NUCLEOTIDE SEQUENCE [LARGE SCALE GENOMIC DNA]</scope>
    <source>
        <strain evidence="12">Tokyo 01</strain>
    </source>
</reference>
<evidence type="ECO:0000256" key="4">
    <source>
        <dbReference type="ARBA" id="ARBA00022630"/>
    </source>
</evidence>
<dbReference type="Gene3D" id="1.10.540.10">
    <property type="entry name" value="Acyl-CoA dehydrogenase/oxidase, N-terminal domain"/>
    <property type="match status" value="1"/>
</dbReference>
<dbReference type="PANTHER" id="PTHR43884">
    <property type="entry name" value="ACYL-COA DEHYDROGENASE"/>
    <property type="match status" value="1"/>
</dbReference>
<dbReference type="Pfam" id="PF02770">
    <property type="entry name" value="Acyl-CoA_dh_M"/>
    <property type="match status" value="1"/>
</dbReference>
<dbReference type="SUPFAM" id="SSF47203">
    <property type="entry name" value="Acyl-CoA dehydrogenase C-terminal domain-like"/>
    <property type="match status" value="1"/>
</dbReference>
<evidence type="ECO:0000256" key="5">
    <source>
        <dbReference type="ARBA" id="ARBA00022827"/>
    </source>
</evidence>
<name>A0A401FTD1_9BACT</name>
<dbReference type="Pfam" id="PF02771">
    <property type="entry name" value="Acyl-CoA_dh_N"/>
    <property type="match status" value="1"/>
</dbReference>
<dbReference type="InterPro" id="IPR037069">
    <property type="entry name" value="AcylCoA_DH/ox_N_sf"/>
</dbReference>
<dbReference type="InterPro" id="IPR006089">
    <property type="entry name" value="Acyl-CoA_DH_CS"/>
</dbReference>
<gene>
    <name evidence="11" type="ORF">DENIS_1188</name>
</gene>
<evidence type="ECO:0000256" key="1">
    <source>
        <dbReference type="ARBA" id="ARBA00001974"/>
    </source>
</evidence>
<dbReference type="PANTHER" id="PTHR43884:SF12">
    <property type="entry name" value="ISOVALERYL-COA DEHYDROGENASE, MITOCHONDRIAL-RELATED"/>
    <property type="match status" value="1"/>
</dbReference>
<dbReference type="InterPro" id="IPR006091">
    <property type="entry name" value="Acyl-CoA_Oxase/DH_mid-dom"/>
</dbReference>
<dbReference type="InterPro" id="IPR013786">
    <property type="entry name" value="AcylCoA_DH/ox_N"/>
</dbReference>
<feature type="domain" description="Acyl-CoA dehydrogenase/oxidase N-terminal" evidence="10">
    <location>
        <begin position="6"/>
        <end position="117"/>
    </location>
</feature>
<evidence type="ECO:0000313" key="11">
    <source>
        <dbReference type="EMBL" id="GBC60237.1"/>
    </source>
</evidence>
<keyword evidence="6 7" id="KW-0560">Oxidoreductase</keyword>
<comment type="cofactor">
    <cofactor evidence="1 7">
        <name>FAD</name>
        <dbReference type="ChEBI" id="CHEBI:57692"/>
    </cofactor>
</comment>
<evidence type="ECO:0000259" key="8">
    <source>
        <dbReference type="Pfam" id="PF00441"/>
    </source>
</evidence>
<dbReference type="AlphaFoldDB" id="A0A401FTD1"/>
<sequence>MYFELTKEQRMIRDEVRNFARKEIAPRAEEMERTGEYPYDIIEKMADLGLMGIPFPEEYGGTGGDWVSTHLCIEEISGADITLGAMLDVTTSIVAQELFVFGTEAQKQKWLVPIAEGRKIGAFGLTEPDSGSDAGSLRTTAELRNGEWVLNGTKQFITNIGLDNASVVLVAAKVKGDDLKDAISTFIVPKGAPGFKLGERYRKITWHASATHEVILSDCRIPEENLLGDPKRGFAQHLAVLETGRISIAAVAVGVARACLDEALRHARGRHQFGQPIFGFQAVQFKLADMAVSIELARNQYLKAAWLKDMNRDHSFEATVAKLYATEMVEKAASDAVQIHGGYGYMEEYPVSRYYQGAKLLQIVEGTSEVQRMIIGRMLAKGSLT</sequence>
<evidence type="ECO:0000256" key="6">
    <source>
        <dbReference type="ARBA" id="ARBA00023002"/>
    </source>
</evidence>
<organism evidence="11 12">
    <name type="scientific">Desulfonema ishimotonii</name>
    <dbReference type="NCBI Taxonomy" id="45657"/>
    <lineage>
        <taxon>Bacteria</taxon>
        <taxon>Pseudomonadati</taxon>
        <taxon>Thermodesulfobacteriota</taxon>
        <taxon>Desulfobacteria</taxon>
        <taxon>Desulfobacterales</taxon>
        <taxon>Desulfococcaceae</taxon>
        <taxon>Desulfonema</taxon>
    </lineage>
</organism>
<accession>A0A401FTD1</accession>
<dbReference type="SUPFAM" id="SSF56645">
    <property type="entry name" value="Acyl-CoA dehydrogenase NM domain-like"/>
    <property type="match status" value="1"/>
</dbReference>
<evidence type="ECO:0000313" key="12">
    <source>
        <dbReference type="Proteomes" id="UP000288096"/>
    </source>
</evidence>
<dbReference type="GO" id="GO:0003995">
    <property type="term" value="F:acyl-CoA dehydrogenase activity"/>
    <property type="evidence" value="ECO:0007669"/>
    <property type="project" value="InterPro"/>
</dbReference>
<dbReference type="PROSITE" id="PS00072">
    <property type="entry name" value="ACYL_COA_DH_1"/>
    <property type="match status" value="1"/>
</dbReference>
<proteinExistence type="inferred from homology"/>
<reference evidence="12" key="2">
    <citation type="submission" date="2019-01" db="EMBL/GenBank/DDBJ databases">
        <title>Genome sequence of Desulfonema ishimotonii strain Tokyo 01.</title>
        <authorList>
            <person name="Fukui M."/>
        </authorList>
    </citation>
    <scope>NUCLEOTIDE SEQUENCE [LARGE SCALE GENOMIC DNA]</scope>
    <source>
        <strain evidence="12">Tokyo 01</strain>
    </source>
</reference>
<dbReference type="Proteomes" id="UP000288096">
    <property type="component" value="Unassembled WGS sequence"/>
</dbReference>
<dbReference type="Gene3D" id="1.20.140.10">
    <property type="entry name" value="Butyryl-CoA Dehydrogenase, subunit A, domain 3"/>
    <property type="match status" value="1"/>
</dbReference>
<evidence type="ECO:0000256" key="7">
    <source>
        <dbReference type="RuleBase" id="RU362125"/>
    </source>
</evidence>
<dbReference type="Gene3D" id="2.40.110.10">
    <property type="entry name" value="Butyryl-CoA Dehydrogenase, subunit A, domain 2"/>
    <property type="match status" value="1"/>
</dbReference>
<dbReference type="OrthoDB" id="9765339at2"/>
<dbReference type="FunFam" id="2.40.110.10:FF:000002">
    <property type="entry name" value="Acyl-CoA dehydrogenase fadE12"/>
    <property type="match status" value="1"/>
</dbReference>
<dbReference type="InterPro" id="IPR009075">
    <property type="entry name" value="AcylCo_DH/oxidase_C"/>
</dbReference>
<evidence type="ECO:0000256" key="3">
    <source>
        <dbReference type="ARBA" id="ARBA00011881"/>
    </source>
</evidence>
<dbReference type="EMBL" id="BEXT01000001">
    <property type="protein sequence ID" value="GBC60237.1"/>
    <property type="molecule type" value="Genomic_DNA"/>
</dbReference>
<dbReference type="FunFam" id="1.10.540.10:FF:000002">
    <property type="entry name" value="Acyl-CoA dehydrogenase FadE19"/>
    <property type="match status" value="1"/>
</dbReference>
<keyword evidence="12" id="KW-1185">Reference proteome</keyword>
<evidence type="ECO:0000256" key="2">
    <source>
        <dbReference type="ARBA" id="ARBA00009347"/>
    </source>
</evidence>
<evidence type="ECO:0000259" key="9">
    <source>
        <dbReference type="Pfam" id="PF02770"/>
    </source>
</evidence>
<keyword evidence="5 7" id="KW-0274">FAD</keyword>
<dbReference type="InterPro" id="IPR036250">
    <property type="entry name" value="AcylCo_DH-like_C"/>
</dbReference>
<comment type="caution">
    <text evidence="11">The sequence shown here is derived from an EMBL/GenBank/DDBJ whole genome shotgun (WGS) entry which is preliminary data.</text>
</comment>
<feature type="domain" description="Acyl-CoA dehydrogenase/oxidase C-terminal" evidence="8">
    <location>
        <begin position="232"/>
        <end position="379"/>
    </location>
</feature>
<comment type="similarity">
    <text evidence="2 7">Belongs to the acyl-CoA dehydrogenase family.</text>
</comment>
<dbReference type="RefSeq" id="WP_124327677.1">
    <property type="nucleotide sequence ID" value="NZ_BEXT01000001.1"/>
</dbReference>
<dbReference type="InterPro" id="IPR046373">
    <property type="entry name" value="Acyl-CoA_Oxase/DH_mid-dom_sf"/>
</dbReference>
<feature type="domain" description="Acyl-CoA oxidase/dehydrogenase middle" evidence="9">
    <location>
        <begin position="122"/>
        <end position="219"/>
    </location>
</feature>
<comment type="subunit">
    <text evidence="3">Homotetramer.</text>
</comment>
<protein>
    <submittedName>
        <fullName evidence="11">Acyl-CoA dehydrogenase</fullName>
    </submittedName>
</protein>